<dbReference type="OrthoDB" id="3924768at2759"/>
<evidence type="ECO:0000313" key="3">
    <source>
        <dbReference type="Proteomes" id="UP000799766"/>
    </source>
</evidence>
<accession>A0A6A6P8U0</accession>
<name>A0A6A6P8U0_9PEZI</name>
<gene>
    <name evidence="2" type="ORF">BDY21DRAFT_369429</name>
</gene>
<reference evidence="2" key="1">
    <citation type="journal article" date="2020" name="Stud. Mycol.">
        <title>101 Dothideomycetes genomes: a test case for predicting lifestyles and emergence of pathogens.</title>
        <authorList>
            <person name="Haridas S."/>
            <person name="Albert R."/>
            <person name="Binder M."/>
            <person name="Bloem J."/>
            <person name="Labutti K."/>
            <person name="Salamov A."/>
            <person name="Andreopoulos B."/>
            <person name="Baker S."/>
            <person name="Barry K."/>
            <person name="Bills G."/>
            <person name="Bluhm B."/>
            <person name="Cannon C."/>
            <person name="Castanera R."/>
            <person name="Culley D."/>
            <person name="Daum C."/>
            <person name="Ezra D."/>
            <person name="Gonzalez J."/>
            <person name="Henrissat B."/>
            <person name="Kuo A."/>
            <person name="Liang C."/>
            <person name="Lipzen A."/>
            <person name="Lutzoni F."/>
            <person name="Magnuson J."/>
            <person name="Mondo S."/>
            <person name="Nolan M."/>
            <person name="Ohm R."/>
            <person name="Pangilinan J."/>
            <person name="Park H.-J."/>
            <person name="Ramirez L."/>
            <person name="Alfaro M."/>
            <person name="Sun H."/>
            <person name="Tritt A."/>
            <person name="Yoshinaga Y."/>
            <person name="Zwiers L.-H."/>
            <person name="Turgeon B."/>
            <person name="Goodwin S."/>
            <person name="Spatafora J."/>
            <person name="Crous P."/>
            <person name="Grigoriev I."/>
        </authorList>
    </citation>
    <scope>NUCLEOTIDE SEQUENCE</scope>
    <source>
        <strain evidence="2">ATCC 16933</strain>
    </source>
</reference>
<dbReference type="AlphaFoldDB" id="A0A6A6P8U0"/>
<evidence type="ECO:0000313" key="2">
    <source>
        <dbReference type="EMBL" id="KAF2460411.1"/>
    </source>
</evidence>
<organism evidence="2 3">
    <name type="scientific">Lineolata rhizophorae</name>
    <dbReference type="NCBI Taxonomy" id="578093"/>
    <lineage>
        <taxon>Eukaryota</taxon>
        <taxon>Fungi</taxon>
        <taxon>Dikarya</taxon>
        <taxon>Ascomycota</taxon>
        <taxon>Pezizomycotina</taxon>
        <taxon>Dothideomycetes</taxon>
        <taxon>Dothideomycetes incertae sedis</taxon>
        <taxon>Lineolatales</taxon>
        <taxon>Lineolataceae</taxon>
        <taxon>Lineolata</taxon>
    </lineage>
</organism>
<feature type="region of interest" description="Disordered" evidence="1">
    <location>
        <begin position="266"/>
        <end position="285"/>
    </location>
</feature>
<sequence length="511" mass="56385">MESVGPPVNSIDSETICRATKDFESLRVDTDTTAVASTKDDLAEKTTAASYEDVATPASPNPSRTSLFHIYHKIGSNYIISPVRVPRKEKLFPRPKWKKIKNVQPTDDDGGALPTTRERTTDSSIPDGYFVHRPHVSFHHPPRVLRRGTEKRSSGPPFCLVHNSFLWRQWQLQFGAAIEAPGVVDPRGTVGREAGGVASPRDDFELRGYGVRSWRLWNETGKEYHREYNKAKIKGEGGLKKVAAAPVGSGMPKESDERELESLMELDRATSEPSPAPTSPLPGALESNCLRADEVVYLTWASPFSLDTRQYQFQYRGIDFCWKGTGTVEVERHPKLAFIVHYNHLKLVARVKVPSSTKASLVPRPEQQTSELTTLAPVDSRPSSFVRDVKTNNNKRSENDFLATAPNEGGGTFREICLGKYTSSVLKKKSGELEIFDGAIAGFLAKYLPSALPCGGETCEDDLASIKRTRFYDVVIATALCMVIGEWQKRLTVRKVAETLLAAGEGGGDSG</sequence>
<dbReference type="Proteomes" id="UP000799766">
    <property type="component" value="Unassembled WGS sequence"/>
</dbReference>
<feature type="region of interest" description="Disordered" evidence="1">
    <location>
        <begin position="101"/>
        <end position="126"/>
    </location>
</feature>
<proteinExistence type="predicted"/>
<keyword evidence="3" id="KW-1185">Reference proteome</keyword>
<protein>
    <submittedName>
        <fullName evidence="2">Uncharacterized protein</fullName>
    </submittedName>
</protein>
<evidence type="ECO:0000256" key="1">
    <source>
        <dbReference type="SAM" id="MobiDB-lite"/>
    </source>
</evidence>
<dbReference type="EMBL" id="MU001673">
    <property type="protein sequence ID" value="KAF2460411.1"/>
    <property type="molecule type" value="Genomic_DNA"/>
</dbReference>